<proteinExistence type="predicted"/>
<evidence type="ECO:0000256" key="1">
    <source>
        <dbReference type="SAM" id="SignalP"/>
    </source>
</evidence>
<name>A0AAN8FD98_TRICO</name>
<dbReference type="AlphaFoldDB" id="A0AAN8FD98"/>
<organism evidence="2 3">
    <name type="scientific">Trichostrongylus colubriformis</name>
    <name type="common">Black scour worm</name>
    <dbReference type="NCBI Taxonomy" id="6319"/>
    <lineage>
        <taxon>Eukaryota</taxon>
        <taxon>Metazoa</taxon>
        <taxon>Ecdysozoa</taxon>
        <taxon>Nematoda</taxon>
        <taxon>Chromadorea</taxon>
        <taxon>Rhabditida</taxon>
        <taxon>Rhabditina</taxon>
        <taxon>Rhabditomorpha</taxon>
        <taxon>Strongyloidea</taxon>
        <taxon>Trichostrongylidae</taxon>
        <taxon>Trichostrongylus</taxon>
    </lineage>
</organism>
<dbReference type="EMBL" id="WIXE01010822">
    <property type="protein sequence ID" value="KAK5977280.1"/>
    <property type="molecule type" value="Genomic_DNA"/>
</dbReference>
<keyword evidence="3" id="KW-1185">Reference proteome</keyword>
<evidence type="ECO:0000313" key="3">
    <source>
        <dbReference type="Proteomes" id="UP001331761"/>
    </source>
</evidence>
<sequence>MWLHHFLCFILVIGFHAAIVNSKRSKSKNVHPSSGKKEIREVITKMEAPPRFDRKAFREKLRKLELEYNSTLTKQNIQ</sequence>
<dbReference type="Proteomes" id="UP001331761">
    <property type="component" value="Unassembled WGS sequence"/>
</dbReference>
<keyword evidence="1" id="KW-0732">Signal</keyword>
<feature type="chain" id="PRO_5042819594" evidence="1">
    <location>
        <begin position="23"/>
        <end position="78"/>
    </location>
</feature>
<gene>
    <name evidence="2" type="ORF">GCK32_005006</name>
</gene>
<evidence type="ECO:0000313" key="2">
    <source>
        <dbReference type="EMBL" id="KAK5977280.1"/>
    </source>
</evidence>
<comment type="caution">
    <text evidence="2">The sequence shown here is derived from an EMBL/GenBank/DDBJ whole genome shotgun (WGS) entry which is preliminary data.</text>
</comment>
<protein>
    <submittedName>
        <fullName evidence="2">Uncharacterized protein</fullName>
    </submittedName>
</protein>
<reference evidence="2 3" key="1">
    <citation type="submission" date="2019-10" db="EMBL/GenBank/DDBJ databases">
        <title>Assembly and Annotation for the nematode Trichostrongylus colubriformis.</title>
        <authorList>
            <person name="Martin J."/>
        </authorList>
    </citation>
    <scope>NUCLEOTIDE SEQUENCE [LARGE SCALE GENOMIC DNA]</scope>
    <source>
        <strain evidence="2">G859</strain>
        <tissue evidence="2">Whole worm</tissue>
    </source>
</reference>
<feature type="signal peptide" evidence="1">
    <location>
        <begin position="1"/>
        <end position="22"/>
    </location>
</feature>
<accession>A0AAN8FD98</accession>